<gene>
    <name evidence="2" type="ORF">M8C21_016694</name>
</gene>
<feature type="non-terminal residue" evidence="2">
    <location>
        <position position="262"/>
    </location>
</feature>
<keyword evidence="3" id="KW-1185">Reference proteome</keyword>
<keyword evidence="1" id="KW-1133">Transmembrane helix</keyword>
<evidence type="ECO:0000256" key="1">
    <source>
        <dbReference type="SAM" id="Phobius"/>
    </source>
</evidence>
<name>A0AAD5BMH1_AMBAR</name>
<organism evidence="2 3">
    <name type="scientific">Ambrosia artemisiifolia</name>
    <name type="common">Common ragweed</name>
    <dbReference type="NCBI Taxonomy" id="4212"/>
    <lineage>
        <taxon>Eukaryota</taxon>
        <taxon>Viridiplantae</taxon>
        <taxon>Streptophyta</taxon>
        <taxon>Embryophyta</taxon>
        <taxon>Tracheophyta</taxon>
        <taxon>Spermatophyta</taxon>
        <taxon>Magnoliopsida</taxon>
        <taxon>eudicotyledons</taxon>
        <taxon>Gunneridae</taxon>
        <taxon>Pentapetalae</taxon>
        <taxon>asterids</taxon>
        <taxon>campanulids</taxon>
        <taxon>Asterales</taxon>
        <taxon>Asteraceae</taxon>
        <taxon>Asteroideae</taxon>
        <taxon>Heliantheae alliance</taxon>
        <taxon>Heliantheae</taxon>
        <taxon>Ambrosia</taxon>
    </lineage>
</organism>
<proteinExistence type="predicted"/>
<reference evidence="2" key="1">
    <citation type="submission" date="2022-06" db="EMBL/GenBank/DDBJ databases">
        <title>Uncovering the hologenomic basis of an extraordinary plant invasion.</title>
        <authorList>
            <person name="Bieker V.C."/>
            <person name="Martin M.D."/>
            <person name="Gilbert T."/>
            <person name="Hodgins K."/>
            <person name="Battlay P."/>
            <person name="Petersen B."/>
            <person name="Wilson J."/>
        </authorList>
    </citation>
    <scope>NUCLEOTIDE SEQUENCE</scope>
    <source>
        <strain evidence="2">AA19_3_7</strain>
        <tissue evidence="2">Leaf</tissue>
    </source>
</reference>
<evidence type="ECO:0000313" key="2">
    <source>
        <dbReference type="EMBL" id="KAI7726046.1"/>
    </source>
</evidence>
<feature type="transmembrane region" description="Helical" evidence="1">
    <location>
        <begin position="239"/>
        <end position="257"/>
    </location>
</feature>
<comment type="caution">
    <text evidence="2">The sequence shown here is derived from an EMBL/GenBank/DDBJ whole genome shotgun (WGS) entry which is preliminary data.</text>
</comment>
<dbReference type="Proteomes" id="UP001206925">
    <property type="component" value="Unassembled WGS sequence"/>
</dbReference>
<dbReference type="PANTHER" id="PTHR33625:SF3">
    <property type="entry name" value="OS04G0550700 PROTEIN"/>
    <property type="match status" value="1"/>
</dbReference>
<evidence type="ECO:0000313" key="3">
    <source>
        <dbReference type="Proteomes" id="UP001206925"/>
    </source>
</evidence>
<sequence length="262" mass="29497">VSFPANKEKRHKRCHHFLQNLLRFIDDDKQSEKVSDSSMSDSFACGNLTLGGQHTDKEIQYRGNPTGKRECFTPQIDFRNRGTHIWLDYKDTRTAPSASPNQTPTTTDNSFITLNVEVTEIILFALATEILGFSSNTAWDGSLYGSEETVSLTTMKIAQRAMRRNDPRTNKNILGDEVDSSDGPTPVCDVLQWILINTKAKLMNIVKKTTEMVNRLFQSTINEKTKVQEGAKTEPFEPIVGSSFFLLVMVLLIVVVTRTCKL</sequence>
<keyword evidence="1" id="KW-0812">Transmembrane</keyword>
<accession>A0AAD5BMH1</accession>
<dbReference type="AlphaFoldDB" id="A0AAD5BMH1"/>
<keyword evidence="1" id="KW-0472">Membrane</keyword>
<dbReference type="EMBL" id="JAMZMK010011769">
    <property type="protein sequence ID" value="KAI7726046.1"/>
    <property type="molecule type" value="Genomic_DNA"/>
</dbReference>
<protein>
    <submittedName>
        <fullName evidence="2">Uncharacterized protein</fullName>
    </submittedName>
</protein>
<dbReference type="PANTHER" id="PTHR33625">
    <property type="entry name" value="OS08G0179900 PROTEIN"/>
    <property type="match status" value="1"/>
</dbReference>